<name>A0A5M6A8W5_9BACE</name>
<proteinExistence type="predicted"/>
<evidence type="ECO:0000313" key="3">
    <source>
        <dbReference type="Proteomes" id="UP000325055"/>
    </source>
</evidence>
<organism evidence="2 3">
    <name type="scientific">Bacteroides cellulosilyticus</name>
    <dbReference type="NCBI Taxonomy" id="246787"/>
    <lineage>
        <taxon>Bacteria</taxon>
        <taxon>Pseudomonadati</taxon>
        <taxon>Bacteroidota</taxon>
        <taxon>Bacteroidia</taxon>
        <taxon>Bacteroidales</taxon>
        <taxon>Bacteroidaceae</taxon>
        <taxon>Bacteroides</taxon>
    </lineage>
</organism>
<dbReference type="Proteomes" id="UP000325055">
    <property type="component" value="Unassembled WGS sequence"/>
</dbReference>
<keyword evidence="1" id="KW-0732">Signal</keyword>
<feature type="chain" id="PRO_5024348840" description="DUF4595 domain-containing protein" evidence="1">
    <location>
        <begin position="21"/>
        <end position="380"/>
    </location>
</feature>
<reference evidence="2 3" key="1">
    <citation type="journal article" date="2019" name="Nat. Med.">
        <title>A library of human gut bacterial isolates paired with longitudinal multiomics data enables mechanistic microbiome research.</title>
        <authorList>
            <person name="Poyet M."/>
            <person name="Groussin M."/>
            <person name="Gibbons S.M."/>
            <person name="Avila-Pacheco J."/>
            <person name="Jiang X."/>
            <person name="Kearney S.M."/>
            <person name="Perrotta A.R."/>
            <person name="Berdy B."/>
            <person name="Zhao S."/>
            <person name="Lieberman T.D."/>
            <person name="Swanson P.K."/>
            <person name="Smith M."/>
            <person name="Roesemann S."/>
            <person name="Alexander J.E."/>
            <person name="Rich S.A."/>
            <person name="Livny J."/>
            <person name="Vlamakis H."/>
            <person name="Clish C."/>
            <person name="Bullock K."/>
            <person name="Deik A."/>
            <person name="Scott J."/>
            <person name="Pierce K.A."/>
            <person name="Xavier R.J."/>
            <person name="Alm E.J."/>
        </authorList>
    </citation>
    <scope>NUCLEOTIDE SEQUENCE [LARGE SCALE GENOMIC DNA]</scope>
    <source>
        <strain evidence="2 3">BIOML-A7</strain>
    </source>
</reference>
<dbReference type="EMBL" id="VVYW01000013">
    <property type="protein sequence ID" value="KAA5407196.1"/>
    <property type="molecule type" value="Genomic_DNA"/>
</dbReference>
<dbReference type="Gene3D" id="2.170.15.10">
    <property type="entry name" value="Proaerolysin, chain A, domain 3"/>
    <property type="match status" value="1"/>
</dbReference>
<evidence type="ECO:0008006" key="4">
    <source>
        <dbReference type="Google" id="ProtNLM"/>
    </source>
</evidence>
<sequence>MLMKKIALLLVGLLAMFSCEQEDLEAIAKSDIEQMQTRATTSIADFDPINELAGIPMNILNVGNTSRRYLSCEKSGTGVDLYTKDDGSMRQQWMFVFGNITLVGGNTYFKPLPGMLSFIYLYPNSFTGETYPELSIVSPNSSFFHSYEILDDGSCYIYRFPKTSSESKVYLQSDTRTGSDLKYKYGHFTDLAKWTFAPIGEFEIVDLEYVCTSVDNLEPVEVVCDYDTYDNQSSSVVTWNYTVTTKYTETSNFSNTEGVSITYSNSRTVGMPNVEGGTVTTNSTFQQQANKSWTFGTSDYKEVTRTRTGSVPVQPHKTVRLEAVVVLYKGSLTYVATLRKIGDTKTFKVKGKWDGTCYSRFYAKTYDVSTGNVLDVYTIE</sequence>
<gene>
    <name evidence="2" type="ORF">F2Y86_16470</name>
</gene>
<comment type="caution">
    <text evidence="2">The sequence shown here is derived from an EMBL/GenBank/DDBJ whole genome shotgun (WGS) entry which is preliminary data.</text>
</comment>
<dbReference type="PROSITE" id="PS51257">
    <property type="entry name" value="PROKAR_LIPOPROTEIN"/>
    <property type="match status" value="1"/>
</dbReference>
<dbReference type="SUPFAM" id="SSF56973">
    <property type="entry name" value="Aerolisin/ETX pore-forming domain"/>
    <property type="match status" value="1"/>
</dbReference>
<protein>
    <recommendedName>
        <fullName evidence="4">DUF4595 domain-containing protein</fullName>
    </recommendedName>
</protein>
<evidence type="ECO:0000313" key="2">
    <source>
        <dbReference type="EMBL" id="KAA5407196.1"/>
    </source>
</evidence>
<evidence type="ECO:0000256" key="1">
    <source>
        <dbReference type="SAM" id="SignalP"/>
    </source>
</evidence>
<dbReference type="AlphaFoldDB" id="A0A5M6A8W5"/>
<dbReference type="CDD" id="cd20240">
    <property type="entry name" value="PFM_aerolysin-like"/>
    <property type="match status" value="1"/>
</dbReference>
<feature type="signal peptide" evidence="1">
    <location>
        <begin position="1"/>
        <end position="20"/>
    </location>
</feature>
<accession>A0A5M6A8W5</accession>